<comment type="caution">
    <text evidence="4">The sequence shown here is derived from an EMBL/GenBank/DDBJ whole genome shotgun (WGS) entry which is preliminary data.</text>
</comment>
<dbReference type="RefSeq" id="WP_168063551.1">
    <property type="nucleotide sequence ID" value="NZ_VTOW01000008.1"/>
</dbReference>
<dbReference type="GO" id="GO:0015562">
    <property type="term" value="F:efflux transmembrane transporter activity"/>
    <property type="evidence" value="ECO:0007669"/>
    <property type="project" value="InterPro"/>
</dbReference>
<evidence type="ECO:0000256" key="2">
    <source>
        <dbReference type="SAM" id="Coils"/>
    </source>
</evidence>
<keyword evidence="3" id="KW-0732">Signal</keyword>
<evidence type="ECO:0000256" key="3">
    <source>
        <dbReference type="SAM" id="SignalP"/>
    </source>
</evidence>
<accession>A0A7X6DVF4</accession>
<evidence type="ECO:0000256" key="1">
    <source>
        <dbReference type="ARBA" id="ARBA00007613"/>
    </source>
</evidence>
<dbReference type="PANTHER" id="PTHR30203">
    <property type="entry name" value="OUTER MEMBRANE CATION EFFLUX PROTEIN"/>
    <property type="match status" value="1"/>
</dbReference>
<dbReference type="InterPro" id="IPR003423">
    <property type="entry name" value="OMP_efflux"/>
</dbReference>
<keyword evidence="5" id="KW-1185">Reference proteome</keyword>
<evidence type="ECO:0000313" key="4">
    <source>
        <dbReference type="EMBL" id="NKE73593.1"/>
    </source>
</evidence>
<feature type="chain" id="PRO_5031180547" evidence="3">
    <location>
        <begin position="21"/>
        <end position="460"/>
    </location>
</feature>
<organism evidence="4 5">
    <name type="scientific">Candidatus Manganitrophus noduliformans</name>
    <dbReference type="NCBI Taxonomy" id="2606439"/>
    <lineage>
        <taxon>Bacteria</taxon>
        <taxon>Pseudomonadati</taxon>
        <taxon>Nitrospirota</taxon>
        <taxon>Nitrospiria</taxon>
        <taxon>Candidatus Troglogloeales</taxon>
        <taxon>Candidatus Manganitrophaceae</taxon>
        <taxon>Candidatus Manganitrophus</taxon>
    </lineage>
</organism>
<dbReference type="Proteomes" id="UP000534783">
    <property type="component" value="Unassembled WGS sequence"/>
</dbReference>
<feature type="coiled-coil region" evidence="2">
    <location>
        <begin position="346"/>
        <end position="373"/>
    </location>
</feature>
<dbReference type="Pfam" id="PF02321">
    <property type="entry name" value="OEP"/>
    <property type="match status" value="2"/>
</dbReference>
<dbReference type="PANTHER" id="PTHR30203:SF24">
    <property type="entry name" value="BLR4935 PROTEIN"/>
    <property type="match status" value="1"/>
</dbReference>
<dbReference type="AlphaFoldDB" id="A0A7X6DVF4"/>
<proteinExistence type="inferred from homology"/>
<dbReference type="Gene3D" id="1.20.1600.10">
    <property type="entry name" value="Outer membrane efflux proteins (OEP)"/>
    <property type="match status" value="1"/>
</dbReference>
<dbReference type="EMBL" id="VTOW01000008">
    <property type="protein sequence ID" value="NKE73593.1"/>
    <property type="molecule type" value="Genomic_DNA"/>
</dbReference>
<dbReference type="InterPro" id="IPR010131">
    <property type="entry name" value="MdtP/NodT-like"/>
</dbReference>
<evidence type="ECO:0000313" key="5">
    <source>
        <dbReference type="Proteomes" id="UP000534783"/>
    </source>
</evidence>
<protein>
    <submittedName>
        <fullName evidence="4">TolC family protein</fullName>
    </submittedName>
</protein>
<gene>
    <name evidence="4" type="ORF">MNODULE_22815</name>
</gene>
<comment type="similarity">
    <text evidence="1">Belongs to the outer membrane factor (OMF) (TC 1.B.17) family.</text>
</comment>
<sequence length="460" mass="50371">MRLKLLIILIFILFFLGPHAGATRAEESPPKPRPLGSDLPAFLARAPRQETPDSLGDAAATRESTGTVTLRQALALALMQNPELRAFSWEVRAREAATLQAGLLHNPTIGADLQDLGVSASPDSVPQPQGTLQLSQIIELGGKRTKRREAVALSRDLAWWDYETKRIELFTQVTQAFVDLLRGQQQQELTEETVRLAEETARVVSERVRAGEVSPIEEIRANVALASAGIERDRAGKELEAARKQLAATWGSAIPQFEKAEGILDAISPIPSLTQLAERLSQNSDLARWATEIAQRRAAVDLEQSRAVPDLTLMGGVRRYESTGDNVFIIGLSLPLPLFNRNQGGIQEARDRLEKGEEERRAAEMRVATALSEAYRALSTAHIEATSLKEKVLPGAAQAFEAVNEGYRLGKFGLLDVLDAQRTLFGSRAQHLRALADYHQAVAEVERLIGEPLDVTGGRP</sequence>
<dbReference type="SUPFAM" id="SSF56954">
    <property type="entry name" value="Outer membrane efflux proteins (OEP)"/>
    <property type="match status" value="1"/>
</dbReference>
<feature type="signal peptide" evidence="3">
    <location>
        <begin position="1"/>
        <end position="20"/>
    </location>
</feature>
<name>A0A7X6DVF4_9BACT</name>
<keyword evidence="2" id="KW-0175">Coiled coil</keyword>
<reference evidence="4 5" key="1">
    <citation type="journal article" date="2020" name="Nature">
        <title>Bacterial chemolithoautotrophy via manganese oxidation.</title>
        <authorList>
            <person name="Yu H."/>
            <person name="Leadbetter J.R."/>
        </authorList>
    </citation>
    <scope>NUCLEOTIDE SEQUENCE [LARGE SCALE GENOMIC DNA]</scope>
    <source>
        <strain evidence="4 5">Mn-1</strain>
    </source>
</reference>